<reference evidence="6" key="2">
    <citation type="submission" date="2025-09" db="UniProtKB">
        <authorList>
            <consortium name="Ensembl"/>
        </authorList>
    </citation>
    <scope>IDENTIFICATION</scope>
</reference>
<organism evidence="6 7">
    <name type="scientific">Neolamprologus brichardi</name>
    <name type="common">Fairy cichlid</name>
    <name type="synonym">Lamprologus brichardi</name>
    <dbReference type="NCBI Taxonomy" id="32507"/>
    <lineage>
        <taxon>Eukaryota</taxon>
        <taxon>Metazoa</taxon>
        <taxon>Chordata</taxon>
        <taxon>Craniata</taxon>
        <taxon>Vertebrata</taxon>
        <taxon>Euteleostomi</taxon>
        <taxon>Actinopterygii</taxon>
        <taxon>Neopterygii</taxon>
        <taxon>Teleostei</taxon>
        <taxon>Neoteleostei</taxon>
        <taxon>Acanthomorphata</taxon>
        <taxon>Ovalentaria</taxon>
        <taxon>Cichlomorphae</taxon>
        <taxon>Cichliformes</taxon>
        <taxon>Cichlidae</taxon>
        <taxon>African cichlids</taxon>
        <taxon>Pseudocrenilabrinae</taxon>
        <taxon>Lamprologini</taxon>
        <taxon>Neolamprologus</taxon>
    </lineage>
</organism>
<name>A0A3Q4M8R1_NEOBR</name>
<keyword evidence="7" id="KW-1185">Reference proteome</keyword>
<dbReference type="GO" id="GO:0001817">
    <property type="term" value="P:regulation of cytokine production"/>
    <property type="evidence" value="ECO:0007669"/>
    <property type="project" value="TreeGrafter"/>
</dbReference>
<dbReference type="InterPro" id="IPR013106">
    <property type="entry name" value="Ig_V-set"/>
</dbReference>
<keyword evidence="2" id="KW-0472">Membrane</keyword>
<dbReference type="GO" id="GO:0050852">
    <property type="term" value="P:T cell receptor signaling pathway"/>
    <property type="evidence" value="ECO:0007669"/>
    <property type="project" value="TreeGrafter"/>
</dbReference>
<dbReference type="Proteomes" id="UP000261580">
    <property type="component" value="Unassembled WGS sequence"/>
</dbReference>
<evidence type="ECO:0000256" key="3">
    <source>
        <dbReference type="ARBA" id="ARBA00023319"/>
    </source>
</evidence>
<dbReference type="GeneTree" id="ENSGT01150000287060"/>
<reference evidence="6" key="1">
    <citation type="submission" date="2025-08" db="UniProtKB">
        <authorList>
            <consortium name="Ensembl"/>
        </authorList>
    </citation>
    <scope>IDENTIFICATION</scope>
</reference>
<evidence type="ECO:0000256" key="2">
    <source>
        <dbReference type="ARBA" id="ARBA00023136"/>
    </source>
</evidence>
<dbReference type="SUPFAM" id="SSF48726">
    <property type="entry name" value="Immunoglobulin"/>
    <property type="match status" value="1"/>
</dbReference>
<evidence type="ECO:0000313" key="7">
    <source>
        <dbReference type="Proteomes" id="UP000261580"/>
    </source>
</evidence>
<feature type="domain" description="Ig-like" evidence="5">
    <location>
        <begin position="4"/>
        <end position="122"/>
    </location>
</feature>
<dbReference type="InterPro" id="IPR036179">
    <property type="entry name" value="Ig-like_dom_sf"/>
</dbReference>
<keyword evidence="4" id="KW-0732">Signal</keyword>
<feature type="signal peptide" evidence="4">
    <location>
        <begin position="1"/>
        <end position="19"/>
    </location>
</feature>
<dbReference type="GO" id="GO:0009897">
    <property type="term" value="C:external side of plasma membrane"/>
    <property type="evidence" value="ECO:0007669"/>
    <property type="project" value="TreeGrafter"/>
</dbReference>
<dbReference type="PROSITE" id="PS50835">
    <property type="entry name" value="IG_LIKE"/>
    <property type="match status" value="1"/>
</dbReference>
<protein>
    <recommendedName>
        <fullName evidence="5">Ig-like domain-containing protein</fullName>
    </recommendedName>
</protein>
<dbReference type="InterPro" id="IPR013783">
    <property type="entry name" value="Ig-like_fold"/>
</dbReference>
<evidence type="ECO:0000256" key="4">
    <source>
        <dbReference type="SAM" id="SignalP"/>
    </source>
</evidence>
<dbReference type="Ensembl" id="ENSNBRT00000004667.1">
    <property type="protein sequence ID" value="ENSNBRP00000004529.1"/>
    <property type="gene ID" value="ENSNBRG00000003604.1"/>
</dbReference>
<sequence>MNYETLILFLLHLKMLSDTDVKVSPGQDATLYCQSPRGVSVTLLEWSKPELKSEYYVFFFQNQRSYENYQHKFFKGRVELRDPSMKDGIASVILRNVSIIDTGMYMCQITTSNTTNGERVITEPFTITNGEMIKQVQCDVFFRYLCATWQQNSEQPGDGTGKAN</sequence>
<feature type="chain" id="PRO_5018536089" description="Ig-like domain-containing protein" evidence="4">
    <location>
        <begin position="20"/>
        <end position="164"/>
    </location>
</feature>
<evidence type="ECO:0000313" key="6">
    <source>
        <dbReference type="Ensembl" id="ENSNBRP00000004529.1"/>
    </source>
</evidence>
<dbReference type="PANTHER" id="PTHR24100:SF151">
    <property type="entry name" value="ICOS LIGAND"/>
    <property type="match status" value="1"/>
</dbReference>
<dbReference type="Bgee" id="ENSNBRG00000003604">
    <property type="expression patterns" value="Expressed in blood and 7 other cell types or tissues"/>
</dbReference>
<dbReference type="InterPro" id="IPR007110">
    <property type="entry name" value="Ig-like_dom"/>
</dbReference>
<keyword evidence="3" id="KW-0393">Immunoglobulin domain</keyword>
<dbReference type="Pfam" id="PF07686">
    <property type="entry name" value="V-set"/>
    <property type="match status" value="1"/>
</dbReference>
<evidence type="ECO:0000256" key="1">
    <source>
        <dbReference type="ARBA" id="ARBA00004370"/>
    </source>
</evidence>
<dbReference type="GO" id="GO:0005102">
    <property type="term" value="F:signaling receptor binding"/>
    <property type="evidence" value="ECO:0007669"/>
    <property type="project" value="TreeGrafter"/>
</dbReference>
<dbReference type="Gene3D" id="2.60.40.10">
    <property type="entry name" value="Immunoglobulins"/>
    <property type="match status" value="1"/>
</dbReference>
<dbReference type="SMART" id="SM00409">
    <property type="entry name" value="IG"/>
    <property type="match status" value="1"/>
</dbReference>
<accession>A0A3Q4M8R1</accession>
<comment type="subcellular location">
    <subcellularLocation>
        <location evidence="1">Membrane</location>
    </subcellularLocation>
</comment>
<proteinExistence type="predicted"/>
<dbReference type="AlphaFoldDB" id="A0A3Q4M8R1"/>
<dbReference type="InterPro" id="IPR003599">
    <property type="entry name" value="Ig_sub"/>
</dbReference>
<dbReference type="PANTHER" id="PTHR24100">
    <property type="entry name" value="BUTYROPHILIN"/>
    <property type="match status" value="1"/>
</dbReference>
<dbReference type="InterPro" id="IPR050504">
    <property type="entry name" value="IgSF_BTN/MOG"/>
</dbReference>
<evidence type="ECO:0000259" key="5">
    <source>
        <dbReference type="PROSITE" id="PS50835"/>
    </source>
</evidence>